<keyword evidence="3" id="KW-1185">Reference proteome</keyword>
<feature type="region of interest" description="Disordered" evidence="1">
    <location>
        <begin position="197"/>
        <end position="219"/>
    </location>
</feature>
<proteinExistence type="predicted"/>
<evidence type="ECO:0000256" key="1">
    <source>
        <dbReference type="SAM" id="MobiDB-lite"/>
    </source>
</evidence>
<organism evidence="2 3">
    <name type="scientific">Uliginosibacterium flavum</name>
    <dbReference type="NCBI Taxonomy" id="1396831"/>
    <lineage>
        <taxon>Bacteria</taxon>
        <taxon>Pseudomonadati</taxon>
        <taxon>Pseudomonadota</taxon>
        <taxon>Betaproteobacteria</taxon>
        <taxon>Rhodocyclales</taxon>
        <taxon>Zoogloeaceae</taxon>
        <taxon>Uliginosibacterium</taxon>
    </lineage>
</organism>
<evidence type="ECO:0000313" key="2">
    <source>
        <dbReference type="EMBL" id="MET7014320.1"/>
    </source>
</evidence>
<evidence type="ECO:0000313" key="3">
    <source>
        <dbReference type="Proteomes" id="UP001549691"/>
    </source>
</evidence>
<dbReference type="RefSeq" id="WP_354600782.1">
    <property type="nucleotide sequence ID" value="NZ_JBEWZI010000008.1"/>
</dbReference>
<comment type="caution">
    <text evidence="2">The sequence shown here is derived from an EMBL/GenBank/DDBJ whole genome shotgun (WGS) entry which is preliminary data.</text>
</comment>
<name>A0ABV2TK72_9RHOO</name>
<protein>
    <recommendedName>
        <fullName evidence="4">Helix-turn-helix domain-containing protein</fullName>
    </recommendedName>
</protein>
<evidence type="ECO:0008006" key="4">
    <source>
        <dbReference type="Google" id="ProtNLM"/>
    </source>
</evidence>
<dbReference type="EMBL" id="JBEWZI010000008">
    <property type="protein sequence ID" value="MET7014320.1"/>
    <property type="molecule type" value="Genomic_DNA"/>
</dbReference>
<gene>
    <name evidence="2" type="ORF">ABXR19_08965</name>
</gene>
<sequence>MRKISGRTGLPRKALRRIAEAFVRATGDWTSEKRAEASWLGRRGFPSKLDQTAIDNAVDAYLYPDPATGKTITREAAAQRLGISISYFTRLRGERAPRKYALNGTPGLLIPNNSDTKARASAANRATIRDTLIDDVFLGGMTQAAAIRKHGVAENTGMKWIRAVRQEINSPSPEPQVVERDSVWIVSVWAWHTARRLEQRGSDSEAQTLPYPTAAGPEL</sequence>
<dbReference type="Proteomes" id="UP001549691">
    <property type="component" value="Unassembled WGS sequence"/>
</dbReference>
<reference evidence="2 3" key="1">
    <citation type="submission" date="2024-07" db="EMBL/GenBank/DDBJ databases">
        <title>Uliginosibacterium flavum JJ3220;KACC:17644.</title>
        <authorList>
            <person name="Kim M.K."/>
        </authorList>
    </citation>
    <scope>NUCLEOTIDE SEQUENCE [LARGE SCALE GENOMIC DNA]</scope>
    <source>
        <strain evidence="2 3">KACC:17644</strain>
    </source>
</reference>
<accession>A0ABV2TK72</accession>